<reference evidence="12 13" key="1">
    <citation type="submission" date="2024-02" db="EMBL/GenBank/DDBJ databases">
        <title>Marinospirillum sp. MEB 164 isolated from Lonar lake sediment.</title>
        <authorList>
            <person name="Joshi A."/>
            <person name="Thite S."/>
        </authorList>
    </citation>
    <scope>NUCLEOTIDE SEQUENCE [LARGE SCALE GENOMIC DNA]</scope>
    <source>
        <strain evidence="12 13">MEB164</strain>
    </source>
</reference>
<keyword evidence="4 12" id="KW-0808">Transferase</keyword>
<keyword evidence="13" id="KW-1185">Reference proteome</keyword>
<feature type="domain" description="CheW-like" evidence="10">
    <location>
        <begin position="547"/>
        <end position="686"/>
    </location>
</feature>
<dbReference type="PROSITE" id="PS50851">
    <property type="entry name" value="CHEW"/>
    <property type="match status" value="1"/>
</dbReference>
<dbReference type="Pfam" id="PF01584">
    <property type="entry name" value="CheW"/>
    <property type="match status" value="1"/>
</dbReference>
<comment type="caution">
    <text evidence="12">The sequence shown here is derived from an EMBL/GenBank/DDBJ whole genome shotgun (WGS) entry which is preliminary data.</text>
</comment>
<feature type="compositionally biased region" description="Low complexity" evidence="8">
    <location>
        <begin position="258"/>
        <end position="281"/>
    </location>
</feature>
<sequence>MSLDADQDILQDFLVEAGEILEQLSEQLVDLEQSPDDPELLNAIFRGFHTVKGGAGFLQISPLVDCCHNAENVFDTLRKNQRQVTPELMDTVLSALDAVNEMFETVRGQEMPEPADATLLEALAYYALPEGAAGTAPAPVAAPTASAAPVDHSGDITDAEFESLLDALGPEDRAAMAAEKAPAAPTASDSDEITEEEFDALLDQLHGQGKGPGAAPSAAAPAPSAATSSDDITEEEFEALLDQLHGEGKGPGVLPQGAKESASAKAPQPAQPPAVRAAPPAVAAKAPAVKKEVAAADNTVRVDTSRLDEIMNMVGELVLVRNRLVRLGSDSTDSELAKAVANLDVVTADLQTSVMKTRMQPIKKVFGRFPRVIRDLSRKMNKEINLEMIGEDTDLDKNLVEALADPLVHLVRNSADHGIEMPDVREQRGKPRAGKVVLAAEQEGDHILLTISDDGAGMDPEVLKRKAVEKGQLDQDAADRLSDSEAFNLIFAAGLSTKDEISDVSGRGVGMDVVKTKISQLNGTINVWSELGKGSKIIIKVPLTLAIMPTLMIKLQDQTFALPLVNVNEIFQLDISRANKIDGQEVIIIREKTLPLFYLRRWLVRDISKRQISKEELEEAHVVVVSIGNQQVGFVVDDLIGQEEVVIKPLGQMLHGTPGLAGATITGDGRIALILDIPGLLKRYTGRR</sequence>
<dbReference type="InterPro" id="IPR037006">
    <property type="entry name" value="CheA-like_homodim_sf"/>
</dbReference>
<dbReference type="Gene3D" id="3.30.565.10">
    <property type="entry name" value="Histidine kinase-like ATPase, C-terminal domain"/>
    <property type="match status" value="1"/>
</dbReference>
<feature type="region of interest" description="Disordered" evidence="8">
    <location>
        <begin position="205"/>
        <end position="231"/>
    </location>
</feature>
<evidence type="ECO:0000256" key="8">
    <source>
        <dbReference type="SAM" id="MobiDB-lite"/>
    </source>
</evidence>
<feature type="region of interest" description="Disordered" evidence="8">
    <location>
        <begin position="245"/>
        <end position="281"/>
    </location>
</feature>
<dbReference type="InterPro" id="IPR002545">
    <property type="entry name" value="CheW-lke_dom"/>
</dbReference>
<name>A0ABW8PU07_9GAMM</name>
<feature type="domain" description="HPt" evidence="11">
    <location>
        <begin position="2"/>
        <end position="106"/>
    </location>
</feature>
<dbReference type="Pfam" id="PF02518">
    <property type="entry name" value="HATPase_c"/>
    <property type="match status" value="1"/>
</dbReference>
<feature type="region of interest" description="Disordered" evidence="8">
    <location>
        <begin position="174"/>
        <end position="193"/>
    </location>
</feature>
<dbReference type="InterPro" id="IPR003594">
    <property type="entry name" value="HATPase_dom"/>
</dbReference>
<dbReference type="EMBL" id="JBANFI010000001">
    <property type="protein sequence ID" value="MFK7159778.1"/>
    <property type="molecule type" value="Genomic_DNA"/>
</dbReference>
<dbReference type="SUPFAM" id="SSF50341">
    <property type="entry name" value="CheW-like"/>
    <property type="match status" value="1"/>
</dbReference>
<dbReference type="InterPro" id="IPR036890">
    <property type="entry name" value="HATPase_C_sf"/>
</dbReference>
<dbReference type="InterPro" id="IPR004358">
    <property type="entry name" value="Sig_transdc_His_kin-like_C"/>
</dbReference>
<dbReference type="InterPro" id="IPR005467">
    <property type="entry name" value="His_kinase_dom"/>
</dbReference>
<dbReference type="SMART" id="SM00260">
    <property type="entry name" value="CheW"/>
    <property type="match status" value="1"/>
</dbReference>
<dbReference type="Pfam" id="PF02895">
    <property type="entry name" value="H-kinase_dim"/>
    <property type="match status" value="1"/>
</dbReference>
<evidence type="ECO:0000256" key="2">
    <source>
        <dbReference type="ARBA" id="ARBA00012438"/>
    </source>
</evidence>
<evidence type="ECO:0000313" key="13">
    <source>
        <dbReference type="Proteomes" id="UP001621714"/>
    </source>
</evidence>
<evidence type="ECO:0000313" key="12">
    <source>
        <dbReference type="EMBL" id="MFK7159778.1"/>
    </source>
</evidence>
<dbReference type="GO" id="GO:0004673">
    <property type="term" value="F:protein histidine kinase activity"/>
    <property type="evidence" value="ECO:0007669"/>
    <property type="project" value="UniProtKB-EC"/>
</dbReference>
<dbReference type="Proteomes" id="UP001621714">
    <property type="component" value="Unassembled WGS sequence"/>
</dbReference>
<dbReference type="Pfam" id="PF01627">
    <property type="entry name" value="Hpt"/>
    <property type="match status" value="1"/>
</dbReference>
<keyword evidence="3 7" id="KW-0597">Phosphoprotein</keyword>
<dbReference type="SMART" id="SM01231">
    <property type="entry name" value="H-kinase_dim"/>
    <property type="match status" value="1"/>
</dbReference>
<comment type="catalytic activity">
    <reaction evidence="1">
        <text>ATP + protein L-histidine = ADP + protein N-phospho-L-histidine.</text>
        <dbReference type="EC" id="2.7.13.3"/>
    </reaction>
</comment>
<evidence type="ECO:0000256" key="7">
    <source>
        <dbReference type="PROSITE-ProRule" id="PRU00110"/>
    </source>
</evidence>
<dbReference type="Gene3D" id="1.10.287.560">
    <property type="entry name" value="Histidine kinase CheA-like, homodimeric domain"/>
    <property type="match status" value="1"/>
</dbReference>
<dbReference type="InterPro" id="IPR036097">
    <property type="entry name" value="HisK_dim/P_sf"/>
</dbReference>
<evidence type="ECO:0000256" key="1">
    <source>
        <dbReference type="ARBA" id="ARBA00000085"/>
    </source>
</evidence>
<dbReference type="InterPro" id="IPR004105">
    <property type="entry name" value="CheA-like_dim"/>
</dbReference>
<dbReference type="CDD" id="cd00731">
    <property type="entry name" value="CheA_reg"/>
    <property type="match status" value="1"/>
</dbReference>
<keyword evidence="6" id="KW-0902">Two-component regulatory system</keyword>
<dbReference type="PANTHER" id="PTHR43395">
    <property type="entry name" value="SENSOR HISTIDINE KINASE CHEA"/>
    <property type="match status" value="1"/>
</dbReference>
<feature type="modified residue" description="Phosphohistidine" evidence="7">
    <location>
        <position position="49"/>
    </location>
</feature>
<evidence type="ECO:0000256" key="4">
    <source>
        <dbReference type="ARBA" id="ARBA00022679"/>
    </source>
</evidence>
<evidence type="ECO:0000259" key="10">
    <source>
        <dbReference type="PROSITE" id="PS50851"/>
    </source>
</evidence>
<gene>
    <name evidence="12" type="ORF">V6U78_01825</name>
</gene>
<dbReference type="RefSeq" id="WP_405336597.1">
    <property type="nucleotide sequence ID" value="NZ_JBANFI010000001.1"/>
</dbReference>
<dbReference type="Gene3D" id="2.30.30.40">
    <property type="entry name" value="SH3 Domains"/>
    <property type="match status" value="1"/>
</dbReference>
<organism evidence="12 13">
    <name type="scientific">Marinospirillum alkalitolerans</name>
    <dbReference type="NCBI Taxonomy" id="3123374"/>
    <lineage>
        <taxon>Bacteria</taxon>
        <taxon>Pseudomonadati</taxon>
        <taxon>Pseudomonadota</taxon>
        <taxon>Gammaproteobacteria</taxon>
        <taxon>Oceanospirillales</taxon>
        <taxon>Oceanospirillaceae</taxon>
        <taxon>Marinospirillum</taxon>
    </lineage>
</organism>
<evidence type="ECO:0000256" key="5">
    <source>
        <dbReference type="ARBA" id="ARBA00022777"/>
    </source>
</evidence>
<accession>A0ABW8PU07</accession>
<dbReference type="PROSITE" id="PS50894">
    <property type="entry name" value="HPT"/>
    <property type="match status" value="1"/>
</dbReference>
<evidence type="ECO:0000256" key="3">
    <source>
        <dbReference type="ARBA" id="ARBA00022553"/>
    </source>
</evidence>
<dbReference type="InterPro" id="IPR051315">
    <property type="entry name" value="Bact_Chemotaxis_CheA"/>
</dbReference>
<dbReference type="SUPFAM" id="SSF47384">
    <property type="entry name" value="Homodimeric domain of signal transducing histidine kinase"/>
    <property type="match status" value="1"/>
</dbReference>
<dbReference type="PANTHER" id="PTHR43395:SF1">
    <property type="entry name" value="CHEMOTAXIS PROTEIN CHEA"/>
    <property type="match status" value="1"/>
</dbReference>
<dbReference type="CDD" id="cd00088">
    <property type="entry name" value="HPT"/>
    <property type="match status" value="1"/>
</dbReference>
<dbReference type="InterPro" id="IPR036061">
    <property type="entry name" value="CheW-like_dom_sf"/>
</dbReference>
<dbReference type="InterPro" id="IPR036641">
    <property type="entry name" value="HPT_dom_sf"/>
</dbReference>
<proteinExistence type="predicted"/>
<evidence type="ECO:0000256" key="6">
    <source>
        <dbReference type="ARBA" id="ARBA00023012"/>
    </source>
</evidence>
<feature type="compositionally biased region" description="Low complexity" evidence="8">
    <location>
        <begin position="175"/>
        <end position="187"/>
    </location>
</feature>
<feature type="compositionally biased region" description="Low complexity" evidence="8">
    <location>
        <begin position="213"/>
        <end position="229"/>
    </location>
</feature>
<evidence type="ECO:0000259" key="9">
    <source>
        <dbReference type="PROSITE" id="PS50109"/>
    </source>
</evidence>
<protein>
    <recommendedName>
        <fullName evidence="2">histidine kinase</fullName>
        <ecNumber evidence="2">2.7.13.3</ecNumber>
    </recommendedName>
</protein>
<dbReference type="InterPro" id="IPR008207">
    <property type="entry name" value="Sig_transdc_His_kin_Hpt_dom"/>
</dbReference>
<evidence type="ECO:0000259" key="11">
    <source>
        <dbReference type="PROSITE" id="PS50894"/>
    </source>
</evidence>
<dbReference type="SMART" id="SM00073">
    <property type="entry name" value="HPT"/>
    <property type="match status" value="1"/>
</dbReference>
<dbReference type="EC" id="2.7.13.3" evidence="2"/>
<keyword evidence="5" id="KW-0418">Kinase</keyword>
<dbReference type="PRINTS" id="PR00344">
    <property type="entry name" value="BCTRLSENSOR"/>
</dbReference>
<dbReference type="SUPFAM" id="SSF47226">
    <property type="entry name" value="Histidine-containing phosphotransfer domain, HPT domain"/>
    <property type="match status" value="1"/>
</dbReference>
<dbReference type="PROSITE" id="PS50109">
    <property type="entry name" value="HIS_KIN"/>
    <property type="match status" value="1"/>
</dbReference>
<dbReference type="Gene3D" id="1.20.120.160">
    <property type="entry name" value="HPT domain"/>
    <property type="match status" value="1"/>
</dbReference>
<dbReference type="SUPFAM" id="SSF55874">
    <property type="entry name" value="ATPase domain of HSP90 chaperone/DNA topoisomerase II/histidine kinase"/>
    <property type="match status" value="1"/>
</dbReference>
<dbReference type="SMART" id="SM00387">
    <property type="entry name" value="HATPase_c"/>
    <property type="match status" value="1"/>
</dbReference>
<feature type="domain" description="Histidine kinase" evidence="9">
    <location>
        <begin position="335"/>
        <end position="545"/>
    </location>
</feature>
<dbReference type="CDD" id="cd16916">
    <property type="entry name" value="HATPase_CheA-like"/>
    <property type="match status" value="1"/>
</dbReference>